<feature type="domain" description="Retrotransposon gag" evidence="1">
    <location>
        <begin position="55"/>
        <end position="151"/>
    </location>
</feature>
<reference evidence="3" key="1">
    <citation type="submission" date="2024-07" db="EMBL/GenBank/DDBJ databases">
        <title>Two chromosome-level genome assemblies of Korean endemic species Abeliophyllum distichum and Forsythia ovata (Oleaceae).</title>
        <authorList>
            <person name="Jang H."/>
        </authorList>
    </citation>
    <scope>NUCLEOTIDE SEQUENCE [LARGE SCALE GENOMIC DNA]</scope>
</reference>
<dbReference type="EMBL" id="JBFOLK010000007">
    <property type="protein sequence ID" value="KAL2497813.1"/>
    <property type="molecule type" value="Genomic_DNA"/>
</dbReference>
<evidence type="ECO:0000313" key="2">
    <source>
        <dbReference type="EMBL" id="KAL2497813.1"/>
    </source>
</evidence>
<protein>
    <submittedName>
        <fullName evidence="2">Gag protease polyprotein-like protein</fullName>
    </submittedName>
</protein>
<dbReference type="PANTHER" id="PTHR34482:SF36">
    <property type="entry name" value="RETROTRANSPOSON GAG DOMAIN-CONTAINING PROTEIN"/>
    <property type="match status" value="1"/>
</dbReference>
<name>A0ABD1SDF1_9LAMI</name>
<dbReference type="PANTHER" id="PTHR34482">
    <property type="entry name" value="DNA DAMAGE-INDUCIBLE PROTEIN 1-LIKE"/>
    <property type="match status" value="1"/>
</dbReference>
<evidence type="ECO:0000313" key="3">
    <source>
        <dbReference type="Proteomes" id="UP001604336"/>
    </source>
</evidence>
<proteinExistence type="predicted"/>
<accession>A0ABD1SDF1</accession>
<gene>
    <name evidence="2" type="ORF">Adt_23363</name>
</gene>
<evidence type="ECO:0000259" key="1">
    <source>
        <dbReference type="Pfam" id="PF03732"/>
    </source>
</evidence>
<organism evidence="2 3">
    <name type="scientific">Abeliophyllum distichum</name>
    <dbReference type="NCBI Taxonomy" id="126358"/>
    <lineage>
        <taxon>Eukaryota</taxon>
        <taxon>Viridiplantae</taxon>
        <taxon>Streptophyta</taxon>
        <taxon>Embryophyta</taxon>
        <taxon>Tracheophyta</taxon>
        <taxon>Spermatophyta</taxon>
        <taxon>Magnoliopsida</taxon>
        <taxon>eudicotyledons</taxon>
        <taxon>Gunneridae</taxon>
        <taxon>Pentapetalae</taxon>
        <taxon>asterids</taxon>
        <taxon>lamiids</taxon>
        <taxon>Lamiales</taxon>
        <taxon>Oleaceae</taxon>
        <taxon>Forsythieae</taxon>
        <taxon>Abeliophyllum</taxon>
    </lineage>
</organism>
<dbReference type="Pfam" id="PF03732">
    <property type="entry name" value="Retrotrans_gag"/>
    <property type="match status" value="1"/>
</dbReference>
<keyword evidence="3" id="KW-1185">Reference proteome</keyword>
<sequence length="256" mass="29523">MQHSSDKEYNIERIAKLRAKVFTSASDPVVAEAWVDKIERVFDVMSFPDDKRLHLATFLLEEGAYDLWQLMQARYADPSVITWMDFKRTFYDTYYPRSNKDAKQNEFLQLVQGSMKVFEYQKKFVELSKYAQVLVADEIDRCKRFEDGLREEIKSSVTFAGLTNFGKLVEVALRVKKSISERMIDVGFGQVWPILTVSRPSPEGARVQGPAMVQYSSHLIADLRVMALFRELLVQDKVRVLVVPDFLRDSLVGNST</sequence>
<dbReference type="InterPro" id="IPR005162">
    <property type="entry name" value="Retrotrans_gag_dom"/>
</dbReference>
<dbReference type="Proteomes" id="UP001604336">
    <property type="component" value="Unassembled WGS sequence"/>
</dbReference>
<comment type="caution">
    <text evidence="2">The sequence shown here is derived from an EMBL/GenBank/DDBJ whole genome shotgun (WGS) entry which is preliminary data.</text>
</comment>
<dbReference type="AlphaFoldDB" id="A0ABD1SDF1"/>